<sequence length="100" mass="10926">MVGAITNPAWSFVVVYTCVVCVSAILRSSVSVKVAFVRSGPSFWFGVSARLRLMLQLRFGEQCGLACIGHDVRQEVSESSERDVLLLLLKTNPLELRPGG</sequence>
<evidence type="ECO:0000256" key="1">
    <source>
        <dbReference type="SAM" id="Phobius"/>
    </source>
</evidence>
<keyword evidence="1" id="KW-0472">Membrane</keyword>
<protein>
    <submittedName>
        <fullName evidence="2">(northern house mosquito) hypothetical protein</fullName>
    </submittedName>
</protein>
<evidence type="ECO:0000313" key="2">
    <source>
        <dbReference type="EMBL" id="CAG6456121.1"/>
    </source>
</evidence>
<reference evidence="2" key="1">
    <citation type="submission" date="2021-05" db="EMBL/GenBank/DDBJ databases">
        <authorList>
            <person name="Alioto T."/>
            <person name="Alioto T."/>
            <person name="Gomez Garrido J."/>
        </authorList>
    </citation>
    <scope>NUCLEOTIDE SEQUENCE</scope>
</reference>
<organism evidence="2">
    <name type="scientific">Culex pipiens</name>
    <name type="common">House mosquito</name>
    <dbReference type="NCBI Taxonomy" id="7175"/>
    <lineage>
        <taxon>Eukaryota</taxon>
        <taxon>Metazoa</taxon>
        <taxon>Ecdysozoa</taxon>
        <taxon>Arthropoda</taxon>
        <taxon>Hexapoda</taxon>
        <taxon>Insecta</taxon>
        <taxon>Pterygota</taxon>
        <taxon>Neoptera</taxon>
        <taxon>Endopterygota</taxon>
        <taxon>Diptera</taxon>
        <taxon>Nematocera</taxon>
        <taxon>Culicoidea</taxon>
        <taxon>Culicidae</taxon>
        <taxon>Culicinae</taxon>
        <taxon>Culicini</taxon>
        <taxon>Culex</taxon>
        <taxon>Culex</taxon>
    </lineage>
</organism>
<name>A0A8D8AFD3_CULPI</name>
<feature type="transmembrane region" description="Helical" evidence="1">
    <location>
        <begin position="12"/>
        <end position="30"/>
    </location>
</feature>
<dbReference type="AlphaFoldDB" id="A0A8D8AFD3"/>
<keyword evidence="1" id="KW-1133">Transmembrane helix</keyword>
<keyword evidence="1" id="KW-0812">Transmembrane</keyword>
<accession>A0A8D8AFD3</accession>
<dbReference type="EMBL" id="HBUE01030083">
    <property type="protein sequence ID" value="CAG6456121.1"/>
    <property type="molecule type" value="Transcribed_RNA"/>
</dbReference>
<proteinExistence type="predicted"/>